<evidence type="ECO:0000313" key="2">
    <source>
        <dbReference type="EMBL" id="SEL76171.1"/>
    </source>
</evidence>
<dbReference type="InterPro" id="IPR016208">
    <property type="entry name" value="Ald_Oxase/xanthine_DH-like"/>
</dbReference>
<keyword evidence="3" id="KW-1185">Reference proteome</keyword>
<dbReference type="Gene3D" id="3.30.365.10">
    <property type="entry name" value="Aldehyde oxidase/xanthine dehydrogenase, molybdopterin binding domain"/>
    <property type="match status" value="4"/>
</dbReference>
<dbReference type="RefSeq" id="WP_075007521.1">
    <property type="nucleotide sequence ID" value="NZ_FOAP01000008.1"/>
</dbReference>
<dbReference type="InterPro" id="IPR036856">
    <property type="entry name" value="Ald_Oxase/Xan_DH_a/b_sf"/>
</dbReference>
<name>A0A1H7SUD1_STIAU</name>
<dbReference type="SUPFAM" id="SSF56003">
    <property type="entry name" value="Molybdenum cofactor-binding domain"/>
    <property type="match status" value="1"/>
</dbReference>
<dbReference type="SMART" id="SM01008">
    <property type="entry name" value="Ald_Xan_dh_C"/>
    <property type="match status" value="1"/>
</dbReference>
<reference evidence="3" key="1">
    <citation type="submission" date="2016-10" db="EMBL/GenBank/DDBJ databases">
        <authorList>
            <person name="Varghese N."/>
            <person name="Submissions S."/>
        </authorList>
    </citation>
    <scope>NUCLEOTIDE SEQUENCE [LARGE SCALE GENOMIC DNA]</scope>
    <source>
        <strain evidence="3">DSM 17044</strain>
    </source>
</reference>
<dbReference type="InterPro" id="IPR037165">
    <property type="entry name" value="AldOxase/xan_DH_Mopterin-bd_sf"/>
</dbReference>
<evidence type="ECO:0000259" key="1">
    <source>
        <dbReference type="SMART" id="SM01008"/>
    </source>
</evidence>
<dbReference type="Pfam" id="PF02738">
    <property type="entry name" value="MoCoBD_1"/>
    <property type="match status" value="1"/>
</dbReference>
<proteinExistence type="predicted"/>
<dbReference type="GO" id="GO:0005506">
    <property type="term" value="F:iron ion binding"/>
    <property type="evidence" value="ECO:0007669"/>
    <property type="project" value="InterPro"/>
</dbReference>
<organism evidence="2 3">
    <name type="scientific">Stigmatella aurantiaca</name>
    <dbReference type="NCBI Taxonomy" id="41"/>
    <lineage>
        <taxon>Bacteria</taxon>
        <taxon>Pseudomonadati</taxon>
        <taxon>Myxococcota</taxon>
        <taxon>Myxococcia</taxon>
        <taxon>Myxococcales</taxon>
        <taxon>Cystobacterineae</taxon>
        <taxon>Archangiaceae</taxon>
        <taxon>Stigmatella</taxon>
    </lineage>
</organism>
<sequence>MSSKLIGPPMSRVDGKLKVTGKALYAAEYNPPGMVYAAIIQSTVPRGSVLRMQTAEAERAPGVLAVLTPRNAPKLAGADKYMANPIMPRLAAMQDSEVFYNGQPIGVVVADTFERATHAASLVRTFYVEKPASLDLEAGMGGAEPAQGNFGAPPPGHERGDVKAALASAAVRVEATYTTPTETHNPLEPHAAIAVWDDPEHLTVYDANQGVHFVRMFLAQLSGLPPDNVRVISRYVGGGFGCKALPWSHSILSVLAAKAVNRPVKLVLTRQQMNTLVGYRPHTVQKVELGATAKGKLTALRHTGFSETSEKDSFSEPFTNTSNMLYACPNVHTSQKVVRLNAGTPTFMRGPGEAPGTYALESALDELAHALKMDPLELRRINHADMDPEHNRPWSSKSLLECYRVGAERFGWKKRSLQPRATRDGEVLIGSGMATALFPAMRFQCTATVRLLADGSATVQCAAADIGTGAYTVFTQVAADTLGVAPDKVRMEMGDTVLPPGPLAGGSASTASAAPAIQNASKQVLQELVKLAIADTGSPLHGLAAQDVLTEGGSLVSRKDRKKAETFAQLLARKQLPHVEGKADTVPELPDKQKHSGYAFGAHFVEVRVDEVLGTVRISRIVSAMAAGRILNAKTARSQILGGAIFGLGMALTEETLRDPRLGRVMTADLAEYHVPVHADVPDIDVLFVEEVDPHVNSMGIKGIGEIATTGIAAAVANAVFHATGKRVRDLPITLDKVMQTSV</sequence>
<dbReference type="Pfam" id="PF20256">
    <property type="entry name" value="MoCoBD_2"/>
    <property type="match status" value="1"/>
</dbReference>
<protein>
    <submittedName>
        <fullName evidence="2">Xanthine dehydrogenase YagR molybdenum-binding subunit</fullName>
    </submittedName>
</protein>
<gene>
    <name evidence="2" type="ORF">SAMN05444354_108137</name>
</gene>
<dbReference type="Proteomes" id="UP000182719">
    <property type="component" value="Unassembled WGS sequence"/>
</dbReference>
<evidence type="ECO:0000313" key="3">
    <source>
        <dbReference type="Proteomes" id="UP000182719"/>
    </source>
</evidence>
<dbReference type="SUPFAM" id="SSF54665">
    <property type="entry name" value="CO dehydrogenase molybdoprotein N-domain-like"/>
    <property type="match status" value="1"/>
</dbReference>
<dbReference type="AlphaFoldDB" id="A0A1H7SUD1"/>
<dbReference type="EMBL" id="FOAP01000008">
    <property type="protein sequence ID" value="SEL76171.1"/>
    <property type="molecule type" value="Genomic_DNA"/>
</dbReference>
<dbReference type="GO" id="GO:0016491">
    <property type="term" value="F:oxidoreductase activity"/>
    <property type="evidence" value="ECO:0007669"/>
    <property type="project" value="InterPro"/>
</dbReference>
<dbReference type="InterPro" id="IPR000674">
    <property type="entry name" value="Ald_Oxase/Xan_DH_a/b"/>
</dbReference>
<dbReference type="PANTHER" id="PTHR11908:SF153">
    <property type="entry name" value="DEHYDROGENASE"/>
    <property type="match status" value="1"/>
</dbReference>
<dbReference type="InterPro" id="IPR046867">
    <property type="entry name" value="AldOxase/xan_DH_MoCoBD2"/>
</dbReference>
<dbReference type="InterPro" id="IPR008274">
    <property type="entry name" value="AldOxase/xan_DH_MoCoBD1"/>
</dbReference>
<feature type="domain" description="Aldehyde oxidase/xanthine dehydrogenase a/b hammerhead" evidence="1">
    <location>
        <begin position="20"/>
        <end position="131"/>
    </location>
</feature>
<dbReference type="Gene3D" id="3.90.1170.50">
    <property type="entry name" value="Aldehyde oxidase/xanthine dehydrogenase, a/b hammerhead"/>
    <property type="match status" value="1"/>
</dbReference>
<dbReference type="OrthoDB" id="9775084at2"/>
<dbReference type="PANTHER" id="PTHR11908">
    <property type="entry name" value="XANTHINE DEHYDROGENASE"/>
    <property type="match status" value="1"/>
</dbReference>
<dbReference type="Pfam" id="PF01315">
    <property type="entry name" value="Ald_Xan_dh_C"/>
    <property type="match status" value="1"/>
</dbReference>
<accession>A0A1H7SUD1</accession>